<reference evidence="1" key="1">
    <citation type="journal article" date="2015" name="Nature">
        <title>Complex archaea that bridge the gap between prokaryotes and eukaryotes.</title>
        <authorList>
            <person name="Spang A."/>
            <person name="Saw J.H."/>
            <person name="Jorgensen S.L."/>
            <person name="Zaremba-Niedzwiedzka K."/>
            <person name="Martijn J."/>
            <person name="Lind A.E."/>
            <person name="van Eijk R."/>
            <person name="Schleper C."/>
            <person name="Guy L."/>
            <person name="Ettema T.J."/>
        </authorList>
    </citation>
    <scope>NUCLEOTIDE SEQUENCE</scope>
</reference>
<proteinExistence type="predicted"/>
<dbReference type="AlphaFoldDB" id="A0A0F9GSS7"/>
<accession>A0A0F9GSS7</accession>
<comment type="caution">
    <text evidence="1">The sequence shown here is derived from an EMBL/GenBank/DDBJ whole genome shotgun (WGS) entry which is preliminary data.</text>
</comment>
<evidence type="ECO:0000313" key="1">
    <source>
        <dbReference type="EMBL" id="KKM01859.1"/>
    </source>
</evidence>
<protein>
    <submittedName>
        <fullName evidence="1">Uncharacterized protein</fullName>
    </submittedName>
</protein>
<organism evidence="1">
    <name type="scientific">marine sediment metagenome</name>
    <dbReference type="NCBI Taxonomy" id="412755"/>
    <lineage>
        <taxon>unclassified sequences</taxon>
        <taxon>metagenomes</taxon>
        <taxon>ecological metagenomes</taxon>
    </lineage>
</organism>
<dbReference type="EMBL" id="LAZR01017083">
    <property type="protein sequence ID" value="KKM01859.1"/>
    <property type="molecule type" value="Genomic_DNA"/>
</dbReference>
<sequence length="260" mass="28290">MEKIVLLLAVLVFLPVQARAAETLGGYASPSPYRVVSTISSETPGRGEYAVDLSIEQSAGPDYYHYVARVAAGIWDNLELGVNIPYFHGDSSSFENVTFGAKHRLLDESRHAVSGAYVLSLSIPMREDVNSTDGAAGAGLVLSKRVGPVQGHLNLVYNEQFDENMNDEWGLGVGFEFSAARGLKILAEIYGIKPRHAKEDKYLSEARFAYRFEDEGKMYTMVGVGVGLAKESSDYRFFASVSMLFAPNDAGSSGSYGEDN</sequence>
<gene>
    <name evidence="1" type="ORF">LCGC14_1790240</name>
</gene>
<name>A0A0F9GSS7_9ZZZZ</name>